<feature type="domain" description="Peptide methionine sulphoxide reductase MsrA" evidence="5">
    <location>
        <begin position="5"/>
        <end position="155"/>
    </location>
</feature>
<comment type="similarity">
    <text evidence="4">Belongs to the MsrA Met sulfoxide reductase family.</text>
</comment>
<comment type="catalytic activity">
    <reaction evidence="3 4">
        <text>[thioredoxin]-disulfide + L-methionine + H2O = L-methionine (S)-S-oxide + [thioredoxin]-dithiol</text>
        <dbReference type="Rhea" id="RHEA:19993"/>
        <dbReference type="Rhea" id="RHEA-COMP:10698"/>
        <dbReference type="Rhea" id="RHEA-COMP:10700"/>
        <dbReference type="ChEBI" id="CHEBI:15377"/>
        <dbReference type="ChEBI" id="CHEBI:29950"/>
        <dbReference type="ChEBI" id="CHEBI:50058"/>
        <dbReference type="ChEBI" id="CHEBI:57844"/>
        <dbReference type="ChEBI" id="CHEBI:58772"/>
        <dbReference type="EC" id="1.8.4.11"/>
    </reaction>
</comment>
<reference evidence="6" key="1">
    <citation type="journal article" date="2019" name="PLoS Negl. Trop. Dis.">
        <title>Revisiting the worldwide diversity of Leptospira species in the environment.</title>
        <authorList>
            <person name="Vincent A.T."/>
            <person name="Schiettekatte O."/>
            <person name="Bourhy P."/>
            <person name="Veyrier F.J."/>
            <person name="Picardeau M."/>
        </authorList>
    </citation>
    <scope>NUCLEOTIDE SEQUENCE [LARGE SCALE GENOMIC DNA]</scope>
    <source>
        <strain evidence="6">201702476</strain>
    </source>
</reference>
<protein>
    <recommendedName>
        <fullName evidence="4">Peptide methionine sulfoxide reductase MsrA</fullName>
        <shortName evidence="4">Protein-methionine-S-oxide reductase</shortName>
        <ecNumber evidence="4">1.8.4.11</ecNumber>
    </recommendedName>
    <alternativeName>
        <fullName evidence="4">Peptide-methionine (S)-S-oxide reductase</fullName>
        <shortName evidence="4">Peptide Met(O) reductase</shortName>
    </alternativeName>
</protein>
<dbReference type="PANTHER" id="PTHR43774">
    <property type="entry name" value="PEPTIDE METHIONINE SULFOXIDE REDUCTASE"/>
    <property type="match status" value="1"/>
</dbReference>
<dbReference type="InterPro" id="IPR002569">
    <property type="entry name" value="Met_Sox_Rdtase_MsrA_dom"/>
</dbReference>
<comment type="catalytic activity">
    <reaction evidence="2 4">
        <text>L-methionyl-[protein] + [thioredoxin]-disulfide + H2O = L-methionyl-(S)-S-oxide-[protein] + [thioredoxin]-dithiol</text>
        <dbReference type="Rhea" id="RHEA:14217"/>
        <dbReference type="Rhea" id="RHEA-COMP:10698"/>
        <dbReference type="Rhea" id="RHEA-COMP:10700"/>
        <dbReference type="Rhea" id="RHEA-COMP:12313"/>
        <dbReference type="Rhea" id="RHEA-COMP:12315"/>
        <dbReference type="ChEBI" id="CHEBI:15377"/>
        <dbReference type="ChEBI" id="CHEBI:16044"/>
        <dbReference type="ChEBI" id="CHEBI:29950"/>
        <dbReference type="ChEBI" id="CHEBI:44120"/>
        <dbReference type="ChEBI" id="CHEBI:50058"/>
        <dbReference type="EC" id="1.8.4.11"/>
    </reaction>
</comment>
<dbReference type="OrthoDB" id="4174719at2"/>
<evidence type="ECO:0000256" key="2">
    <source>
        <dbReference type="ARBA" id="ARBA00047806"/>
    </source>
</evidence>
<dbReference type="InterPro" id="IPR036509">
    <property type="entry name" value="Met_Sox_Rdtase_MsrA_sf"/>
</dbReference>
<dbReference type="EC" id="1.8.4.11" evidence="4"/>
<dbReference type="RefSeq" id="WP_135623008.1">
    <property type="nucleotide sequence ID" value="NZ_RQGD01000022.1"/>
</dbReference>
<evidence type="ECO:0000256" key="3">
    <source>
        <dbReference type="ARBA" id="ARBA00048782"/>
    </source>
</evidence>
<dbReference type="Pfam" id="PF01625">
    <property type="entry name" value="PMSR"/>
    <property type="match status" value="1"/>
</dbReference>
<evidence type="ECO:0000313" key="6">
    <source>
        <dbReference type="EMBL" id="TGL60081.1"/>
    </source>
</evidence>
<evidence type="ECO:0000256" key="1">
    <source>
        <dbReference type="ARBA" id="ARBA00023002"/>
    </source>
</evidence>
<dbReference type="Proteomes" id="UP000297693">
    <property type="component" value="Unassembled WGS sequence"/>
</dbReference>
<organism evidence="6 7">
    <name type="scientific">Leptospira ognonensis</name>
    <dbReference type="NCBI Taxonomy" id="2484945"/>
    <lineage>
        <taxon>Bacteria</taxon>
        <taxon>Pseudomonadati</taxon>
        <taxon>Spirochaetota</taxon>
        <taxon>Spirochaetia</taxon>
        <taxon>Leptospirales</taxon>
        <taxon>Leptospiraceae</taxon>
        <taxon>Leptospira</taxon>
    </lineage>
</organism>
<dbReference type="Gene3D" id="3.30.1060.10">
    <property type="entry name" value="Peptide methionine sulphoxide reductase MsrA"/>
    <property type="match status" value="1"/>
</dbReference>
<accession>A0A4R9K3K6</accession>
<sequence length="169" mass="19143">MEEIATLGGGCFWCVEAVFLRIPGILSVKSGYAGGKTKSPTYKDICSGTTGHAEVIQVKYENTQISYSQVLDIFWHAHDPTTLNRQGNDVGTQYRSVIFYHNEKQKELALQSKEESAYLFKSPIVTEISPLPEFFEAEDYHQNYFTKNPTNSYCNYVILPKLDKLGLKL</sequence>
<dbReference type="PANTHER" id="PTHR43774:SF1">
    <property type="entry name" value="PEPTIDE METHIONINE SULFOXIDE REDUCTASE MSRA 2"/>
    <property type="match status" value="1"/>
</dbReference>
<evidence type="ECO:0000259" key="5">
    <source>
        <dbReference type="Pfam" id="PF01625"/>
    </source>
</evidence>
<dbReference type="GO" id="GO:0033744">
    <property type="term" value="F:L-methionine:thioredoxin-disulfide S-oxidoreductase activity"/>
    <property type="evidence" value="ECO:0007669"/>
    <property type="project" value="RHEA"/>
</dbReference>
<dbReference type="GO" id="GO:0008113">
    <property type="term" value="F:peptide-methionine (S)-S-oxide reductase activity"/>
    <property type="evidence" value="ECO:0007669"/>
    <property type="project" value="UniProtKB-UniRule"/>
</dbReference>
<dbReference type="HAMAP" id="MF_01401">
    <property type="entry name" value="MsrA"/>
    <property type="match status" value="1"/>
</dbReference>
<name>A0A4R9K3K6_9LEPT</name>
<dbReference type="EMBL" id="RQGD01000022">
    <property type="protein sequence ID" value="TGL60081.1"/>
    <property type="molecule type" value="Genomic_DNA"/>
</dbReference>
<evidence type="ECO:0000256" key="4">
    <source>
        <dbReference type="HAMAP-Rule" id="MF_01401"/>
    </source>
</evidence>
<keyword evidence="7" id="KW-1185">Reference proteome</keyword>
<keyword evidence="1 4" id="KW-0560">Oxidoreductase</keyword>
<proteinExistence type="inferred from homology"/>
<comment type="function">
    <text evidence="4">Has an important function as a repair enzyme for proteins that have been inactivated by oxidation. Catalyzes the reversible oxidation-reduction of methionine sulfoxide in proteins to methionine.</text>
</comment>
<gene>
    <name evidence="4 6" type="primary">msrA</name>
    <name evidence="6" type="ORF">EHQ58_06165</name>
</gene>
<dbReference type="NCBIfam" id="TIGR00401">
    <property type="entry name" value="msrA"/>
    <property type="match status" value="1"/>
</dbReference>
<feature type="active site" evidence="4">
    <location>
        <position position="11"/>
    </location>
</feature>
<dbReference type="SUPFAM" id="SSF55068">
    <property type="entry name" value="Peptide methionine sulfoxide reductase"/>
    <property type="match status" value="1"/>
</dbReference>
<comment type="caution">
    <text evidence="6">The sequence shown here is derived from an EMBL/GenBank/DDBJ whole genome shotgun (WGS) entry which is preliminary data.</text>
</comment>
<dbReference type="AlphaFoldDB" id="A0A4R9K3K6"/>
<evidence type="ECO:0000313" key="7">
    <source>
        <dbReference type="Proteomes" id="UP000297693"/>
    </source>
</evidence>